<dbReference type="Gene3D" id="1.10.530.40">
    <property type="match status" value="1"/>
</dbReference>
<name>A0AAE5TIK7_AVIPA</name>
<evidence type="ECO:0000256" key="6">
    <source>
        <dbReference type="RuleBase" id="RU003788"/>
    </source>
</evidence>
<dbReference type="GO" id="GO:0031640">
    <property type="term" value="P:killing of cells of another organism"/>
    <property type="evidence" value="ECO:0007669"/>
    <property type="project" value="UniProtKB-KW"/>
</dbReference>
<dbReference type="GO" id="GO:0042742">
    <property type="term" value="P:defense response to bacterium"/>
    <property type="evidence" value="ECO:0007669"/>
    <property type="project" value="UniProtKB-KW"/>
</dbReference>
<evidence type="ECO:0000313" key="7">
    <source>
        <dbReference type="EMBL" id="PXZ39562.1"/>
    </source>
</evidence>
<dbReference type="CDD" id="cd16901">
    <property type="entry name" value="lyz_P1"/>
    <property type="match status" value="1"/>
</dbReference>
<accession>A0AAE5TIK7</accession>
<dbReference type="PANTHER" id="PTHR38107:SF4">
    <property type="entry name" value="LYSOZYME"/>
    <property type="match status" value="1"/>
</dbReference>
<proteinExistence type="inferred from homology"/>
<protein>
    <recommendedName>
        <fullName evidence="6">Lysozyme</fullName>
        <ecNumber evidence="6">3.2.1.17</ecNumber>
    </recommendedName>
</protein>
<dbReference type="InterPro" id="IPR023346">
    <property type="entry name" value="Lysozyme-like_dom_sf"/>
</dbReference>
<keyword evidence="5 6" id="KW-0326">Glycosidase</keyword>
<dbReference type="EMBL" id="QJPJ01000005">
    <property type="protein sequence ID" value="PXZ39562.1"/>
    <property type="molecule type" value="Genomic_DNA"/>
</dbReference>
<evidence type="ECO:0000256" key="4">
    <source>
        <dbReference type="ARBA" id="ARBA00022801"/>
    </source>
</evidence>
<sequence length="179" mass="19828">MKMSQKTNHKGLLMCAVFAVLALVGAKYSQDLRTSPQGLQLIANAEGCVRNPYQCPSDVLTVGIGTTDNVEKIKPNKIYSPDEIARLYAKGIKQAEQCVNQHANGQAMPQGAFDALVSITYNVGCGKMRKSTLFKLAKQGYKPAMCDQFPRWIYSNGKKLNGLLKRREQERQLCLTNKA</sequence>
<dbReference type="GO" id="GO:0009253">
    <property type="term" value="P:peptidoglycan catabolic process"/>
    <property type="evidence" value="ECO:0007669"/>
    <property type="project" value="InterPro"/>
</dbReference>
<dbReference type="GO" id="GO:0016998">
    <property type="term" value="P:cell wall macromolecule catabolic process"/>
    <property type="evidence" value="ECO:0007669"/>
    <property type="project" value="InterPro"/>
</dbReference>
<dbReference type="PANTHER" id="PTHR38107">
    <property type="match status" value="1"/>
</dbReference>
<dbReference type="RefSeq" id="WP_110478445.1">
    <property type="nucleotide sequence ID" value="NZ_CP087589.1"/>
</dbReference>
<gene>
    <name evidence="7" type="ORF">DM482_04435</name>
</gene>
<comment type="caution">
    <text evidence="7">The sequence shown here is derived from an EMBL/GenBank/DDBJ whole genome shotgun (WGS) entry which is preliminary data.</text>
</comment>
<keyword evidence="4 6" id="KW-0378">Hydrolase</keyword>
<dbReference type="InterPro" id="IPR023347">
    <property type="entry name" value="Lysozyme_dom_sf"/>
</dbReference>
<dbReference type="InterPro" id="IPR002196">
    <property type="entry name" value="Glyco_hydro_24"/>
</dbReference>
<dbReference type="SUPFAM" id="SSF53955">
    <property type="entry name" value="Lysozyme-like"/>
    <property type="match status" value="1"/>
</dbReference>
<reference evidence="7 8" key="1">
    <citation type="submission" date="2018-06" db="EMBL/GenBank/DDBJ databases">
        <authorList>
            <person name="Teymurazov M."/>
            <person name="Kislichkina A."/>
            <person name="Abaymova A."/>
            <person name="Mukhina T."/>
            <person name="Mayskaya N."/>
            <person name="Svetoch E."/>
            <person name="Bogun A."/>
        </authorList>
    </citation>
    <scope>NUCLEOTIDE SEQUENCE [LARGE SCALE GENOMIC DNA]</scope>
    <source>
        <strain evidence="7 8">SCPM-O-B-8406</strain>
    </source>
</reference>
<dbReference type="Pfam" id="PF00959">
    <property type="entry name" value="Phage_lysozyme"/>
    <property type="match status" value="1"/>
</dbReference>
<evidence type="ECO:0000256" key="5">
    <source>
        <dbReference type="ARBA" id="ARBA00023295"/>
    </source>
</evidence>
<evidence type="ECO:0000256" key="1">
    <source>
        <dbReference type="ARBA" id="ARBA00000632"/>
    </source>
</evidence>
<dbReference type="Proteomes" id="UP000247594">
    <property type="component" value="Unassembled WGS sequence"/>
</dbReference>
<keyword evidence="3 6" id="KW-0081">Bacteriolytic enzyme</keyword>
<dbReference type="AlphaFoldDB" id="A0AAE5TIK7"/>
<dbReference type="HAMAP" id="MF_04110">
    <property type="entry name" value="ENDOLYSIN_T4"/>
    <property type="match status" value="1"/>
</dbReference>
<comment type="catalytic activity">
    <reaction evidence="1 6">
        <text>Hydrolysis of (1-&gt;4)-beta-linkages between N-acetylmuramic acid and N-acetyl-D-glucosamine residues in a peptidoglycan and between N-acetyl-D-glucosamine residues in chitodextrins.</text>
        <dbReference type="EC" id="3.2.1.17"/>
    </reaction>
</comment>
<dbReference type="InterPro" id="IPR034690">
    <property type="entry name" value="Endolysin_T4_type"/>
</dbReference>
<evidence type="ECO:0000256" key="3">
    <source>
        <dbReference type="ARBA" id="ARBA00022638"/>
    </source>
</evidence>
<keyword evidence="2 6" id="KW-0929">Antimicrobial</keyword>
<comment type="similarity">
    <text evidence="6">Belongs to the glycosyl hydrolase 24 family.</text>
</comment>
<dbReference type="EC" id="3.2.1.17" evidence="6"/>
<organism evidence="7 8">
    <name type="scientific">Avibacterium paragallinarum</name>
    <name type="common">Haemophilus gallinarum</name>
    <dbReference type="NCBI Taxonomy" id="728"/>
    <lineage>
        <taxon>Bacteria</taxon>
        <taxon>Pseudomonadati</taxon>
        <taxon>Pseudomonadota</taxon>
        <taxon>Gammaproteobacteria</taxon>
        <taxon>Pasteurellales</taxon>
        <taxon>Pasteurellaceae</taxon>
        <taxon>Avibacterium</taxon>
    </lineage>
</organism>
<evidence type="ECO:0000313" key="8">
    <source>
        <dbReference type="Proteomes" id="UP000247594"/>
    </source>
</evidence>
<dbReference type="GO" id="GO:0003796">
    <property type="term" value="F:lysozyme activity"/>
    <property type="evidence" value="ECO:0007669"/>
    <property type="project" value="UniProtKB-EC"/>
</dbReference>
<evidence type="ECO:0000256" key="2">
    <source>
        <dbReference type="ARBA" id="ARBA00022529"/>
    </source>
</evidence>
<dbReference type="InterPro" id="IPR051018">
    <property type="entry name" value="Bacteriophage_GH24"/>
</dbReference>